<reference evidence="1" key="1">
    <citation type="submission" date="2020-10" db="EMBL/GenBank/DDBJ databases">
        <authorList>
            <person name="Kikuchi T."/>
        </authorList>
    </citation>
    <scope>NUCLEOTIDE SEQUENCE</scope>
    <source>
        <strain evidence="1">NKZ352</strain>
    </source>
</reference>
<keyword evidence="2" id="KW-1185">Reference proteome</keyword>
<dbReference type="Proteomes" id="UP000835052">
    <property type="component" value="Unassembled WGS sequence"/>
</dbReference>
<dbReference type="AlphaFoldDB" id="A0A8S1GWZ3"/>
<name>A0A8S1GWZ3_9PELO</name>
<organism evidence="1 2">
    <name type="scientific">Caenorhabditis auriculariae</name>
    <dbReference type="NCBI Taxonomy" id="2777116"/>
    <lineage>
        <taxon>Eukaryota</taxon>
        <taxon>Metazoa</taxon>
        <taxon>Ecdysozoa</taxon>
        <taxon>Nematoda</taxon>
        <taxon>Chromadorea</taxon>
        <taxon>Rhabditida</taxon>
        <taxon>Rhabditina</taxon>
        <taxon>Rhabditomorpha</taxon>
        <taxon>Rhabditoidea</taxon>
        <taxon>Rhabditidae</taxon>
        <taxon>Peloderinae</taxon>
        <taxon>Caenorhabditis</taxon>
    </lineage>
</organism>
<comment type="caution">
    <text evidence="1">The sequence shown here is derived from an EMBL/GenBank/DDBJ whole genome shotgun (WGS) entry which is preliminary data.</text>
</comment>
<protein>
    <submittedName>
        <fullName evidence="1">Uncharacterized protein</fullName>
    </submittedName>
</protein>
<gene>
    <name evidence="1" type="ORF">CAUJ_LOCUS3443</name>
</gene>
<sequence>MAEDTSKFLSDVTTIKIIVKSIGPHRAPAIFNRIVDRCSRQGLIQVSENPKRLFQCAFLPSVSFSGIWRVAGA</sequence>
<accession>A0A8S1GWZ3</accession>
<evidence type="ECO:0000313" key="1">
    <source>
        <dbReference type="EMBL" id="CAD6187524.1"/>
    </source>
</evidence>
<evidence type="ECO:0000313" key="2">
    <source>
        <dbReference type="Proteomes" id="UP000835052"/>
    </source>
</evidence>
<proteinExistence type="predicted"/>
<dbReference type="EMBL" id="CAJGYM010000006">
    <property type="protein sequence ID" value="CAD6187524.1"/>
    <property type="molecule type" value="Genomic_DNA"/>
</dbReference>